<keyword evidence="4" id="KW-1185">Reference proteome</keyword>
<evidence type="ECO:0008006" key="5">
    <source>
        <dbReference type="Google" id="ProtNLM"/>
    </source>
</evidence>
<dbReference type="GO" id="GO:0016020">
    <property type="term" value="C:membrane"/>
    <property type="evidence" value="ECO:0007669"/>
    <property type="project" value="TreeGrafter"/>
</dbReference>
<proteinExistence type="predicted"/>
<dbReference type="InterPro" id="IPR019176">
    <property type="entry name" value="Cytochrome_B561-rel"/>
</dbReference>
<evidence type="ECO:0000313" key="3">
    <source>
        <dbReference type="EMBL" id="KAK9168912.1"/>
    </source>
</evidence>
<dbReference type="Proteomes" id="UP001420932">
    <property type="component" value="Unassembled WGS sequence"/>
</dbReference>
<dbReference type="Pfam" id="PF09786">
    <property type="entry name" value="CytochromB561_N"/>
    <property type="match status" value="1"/>
</dbReference>
<evidence type="ECO:0000313" key="4">
    <source>
        <dbReference type="Proteomes" id="UP001420932"/>
    </source>
</evidence>
<feature type="transmembrane region" description="Helical" evidence="2">
    <location>
        <begin position="85"/>
        <end position="106"/>
    </location>
</feature>
<feature type="compositionally biased region" description="Low complexity" evidence="1">
    <location>
        <begin position="298"/>
        <end position="315"/>
    </location>
</feature>
<dbReference type="AlphaFoldDB" id="A0AAP0LCZ7"/>
<feature type="region of interest" description="Disordered" evidence="1">
    <location>
        <begin position="297"/>
        <end position="340"/>
    </location>
</feature>
<feature type="compositionally biased region" description="Polar residues" evidence="1">
    <location>
        <begin position="214"/>
        <end position="224"/>
    </location>
</feature>
<name>A0AAP0LCZ7_9MAGN</name>
<keyword evidence="2" id="KW-0812">Transmembrane</keyword>
<evidence type="ECO:0000256" key="2">
    <source>
        <dbReference type="SAM" id="Phobius"/>
    </source>
</evidence>
<evidence type="ECO:0000256" key="1">
    <source>
        <dbReference type="SAM" id="MobiDB-lite"/>
    </source>
</evidence>
<organism evidence="3 4">
    <name type="scientific">Stephania yunnanensis</name>
    <dbReference type="NCBI Taxonomy" id="152371"/>
    <lineage>
        <taxon>Eukaryota</taxon>
        <taxon>Viridiplantae</taxon>
        <taxon>Streptophyta</taxon>
        <taxon>Embryophyta</taxon>
        <taxon>Tracheophyta</taxon>
        <taxon>Spermatophyta</taxon>
        <taxon>Magnoliopsida</taxon>
        <taxon>Ranunculales</taxon>
        <taxon>Menispermaceae</taxon>
        <taxon>Menispermoideae</taxon>
        <taxon>Cissampelideae</taxon>
        <taxon>Stephania</taxon>
    </lineage>
</organism>
<reference evidence="3 4" key="1">
    <citation type="submission" date="2024-01" db="EMBL/GenBank/DDBJ databases">
        <title>Genome assemblies of Stephania.</title>
        <authorList>
            <person name="Yang L."/>
        </authorList>
    </citation>
    <scope>NUCLEOTIDE SEQUENCE [LARGE SCALE GENOMIC DNA]</scope>
    <source>
        <strain evidence="3">YNDBR</strain>
        <tissue evidence="3">Leaf</tissue>
    </source>
</reference>
<keyword evidence="2" id="KW-0472">Membrane</keyword>
<keyword evidence="2" id="KW-1133">Transmembrane helix</keyword>
<accession>A0AAP0LCZ7</accession>
<sequence>MESGSRGSQETNQRPLKLAKFSVYQNPNFSAALTANSLSPSKSTYLCIFSVSAASAFTLLAIVSREDAFVNNLGFGLVSGATAHLLARIAQIVVGLVFVGTLIVLLRALSLMRGRNAGVVSSLSSSKIAKERRNLTDRQLGLMGIKSKSADVVDSCSAKKPPKSKRQSFSSPSDGLVPLHQSVISPNHAYRIGSDKPITSSGSKVGSFHVISKSPGSPSSPYLVTSPSSWGSSIRTSPGLDKAVSTPWFKQQALVAGKDITTEEMLEQFLAEVDKKMSESATKVATPQATVGGIGIVSPGTSSSSANASGATRSTPLRPVRMSPVSQKFNTPPKKGEGELPSPMLMEEAIEAFENLGVYPRIEQWRDGLRQWFSSVVLNPLLDKIETSHLQVMQSASKLGISITVNQVGSNLPTVSVPATVSSVDGTKEWQPSFIQDEDGLLHQLRATLLQALDASLSKPPLSNIQQYPQQNTLAPVIQECIDAITEHQRLDTLMKGERVKGILPQSSVRADYTVQRIQELAEGTCLKNYEYLGNGEVYDKVNKKWTLELPTDSHLLLYLFVLSWNTRSGCYIVNELFALLCSSVPNFLFMINWCKALFSEKSIQLIVSSPEIFMPGFQVLAERKMSGPLFFANLDLKLLILLQGRDSSYSYQHSSSVSDSGRFLCFTVREGRPGMIIAMALLSLFLPFLSVEESEEYSHPHK</sequence>
<comment type="caution">
    <text evidence="3">The sequence shown here is derived from an EMBL/GenBank/DDBJ whole genome shotgun (WGS) entry which is preliminary data.</text>
</comment>
<dbReference type="PANTHER" id="PTHR21780">
    <property type="entry name" value="TRANSMEMBRANE PROTEIN 209"/>
    <property type="match status" value="1"/>
</dbReference>
<dbReference type="EMBL" id="JBBNAF010000001">
    <property type="protein sequence ID" value="KAK9168912.1"/>
    <property type="molecule type" value="Genomic_DNA"/>
</dbReference>
<feature type="transmembrane region" description="Helical" evidence="2">
    <location>
        <begin position="45"/>
        <end position="65"/>
    </location>
</feature>
<protein>
    <recommendedName>
        <fullName evidence="5">Transmembrane protein</fullName>
    </recommendedName>
</protein>
<feature type="region of interest" description="Disordered" evidence="1">
    <location>
        <begin position="153"/>
        <end position="177"/>
    </location>
</feature>
<feature type="region of interest" description="Disordered" evidence="1">
    <location>
        <begin position="195"/>
        <end position="224"/>
    </location>
</feature>
<gene>
    <name evidence="3" type="ORF">Syun_001052</name>
</gene>
<dbReference type="PANTHER" id="PTHR21780:SF0">
    <property type="entry name" value="TRANSMEMBRANE PROTEIN 209"/>
    <property type="match status" value="1"/>
</dbReference>